<keyword evidence="1" id="KW-0812">Transmembrane</keyword>
<organism evidence="2 3">
    <name type="scientific">Candidatus Iainarchaeum sp</name>
    <dbReference type="NCBI Taxonomy" id="3101447"/>
    <lineage>
        <taxon>Archaea</taxon>
        <taxon>Candidatus Iainarchaeota</taxon>
        <taxon>Candidatus Iainarchaeia</taxon>
        <taxon>Candidatus Iainarchaeales</taxon>
        <taxon>Candidatus Iainarchaeaceae</taxon>
        <taxon>Candidatus Iainarchaeum</taxon>
    </lineage>
</organism>
<feature type="transmembrane region" description="Helical" evidence="1">
    <location>
        <begin position="12"/>
        <end position="37"/>
    </location>
</feature>
<keyword evidence="1" id="KW-1133">Transmembrane helix</keyword>
<reference evidence="2" key="2">
    <citation type="submission" date="2021-05" db="EMBL/GenBank/DDBJ databases">
        <title>Protein family content uncovers lineage relationships and bacterial pathway maintenance mechanisms in DPANN archaea.</title>
        <authorList>
            <person name="Castelle C.J."/>
            <person name="Meheust R."/>
            <person name="Jaffe A.L."/>
            <person name="Seitz K."/>
            <person name="Gong X."/>
            <person name="Baker B.J."/>
            <person name="Banfield J.F."/>
        </authorList>
    </citation>
    <scope>NUCLEOTIDE SEQUENCE</scope>
    <source>
        <strain evidence="2">RIFCSPLOWO2_01_FULL_43_13</strain>
    </source>
</reference>
<name>A0A8T4L703_9ARCH</name>
<protein>
    <recommendedName>
        <fullName evidence="4">Class III signal peptide-containing protein</fullName>
    </recommendedName>
</protein>
<comment type="caution">
    <text evidence="2">The sequence shown here is derived from an EMBL/GenBank/DDBJ whole genome shotgun (WGS) entry which is preliminary data.</text>
</comment>
<evidence type="ECO:0000313" key="3">
    <source>
        <dbReference type="Proteomes" id="UP000680185"/>
    </source>
</evidence>
<gene>
    <name evidence="2" type="ORF">J4478_05040</name>
</gene>
<evidence type="ECO:0000313" key="2">
    <source>
        <dbReference type="EMBL" id="MBS3058736.1"/>
    </source>
</evidence>
<keyword evidence="1" id="KW-0472">Membrane</keyword>
<evidence type="ECO:0000256" key="1">
    <source>
        <dbReference type="SAM" id="Phobius"/>
    </source>
</evidence>
<sequence>MDSKAQTSFEYLLTVAFGVVLVIAALAIALQLGNLAAQSQARVKDYRSSTISSLIKS</sequence>
<reference evidence="2" key="1">
    <citation type="submission" date="2021-03" db="EMBL/GenBank/DDBJ databases">
        <authorList>
            <person name="Jaffe A."/>
        </authorList>
    </citation>
    <scope>NUCLEOTIDE SEQUENCE</scope>
    <source>
        <strain evidence="2">RIFCSPLOWO2_01_FULL_43_13</strain>
    </source>
</reference>
<evidence type="ECO:0008006" key="4">
    <source>
        <dbReference type="Google" id="ProtNLM"/>
    </source>
</evidence>
<dbReference type="EMBL" id="JAGVWB010000035">
    <property type="protein sequence ID" value="MBS3058736.1"/>
    <property type="molecule type" value="Genomic_DNA"/>
</dbReference>
<dbReference type="Proteomes" id="UP000680185">
    <property type="component" value="Unassembled WGS sequence"/>
</dbReference>
<dbReference type="AlphaFoldDB" id="A0A8T4L703"/>
<proteinExistence type="predicted"/>
<accession>A0A8T4L703</accession>